<evidence type="ECO:0008006" key="3">
    <source>
        <dbReference type="Google" id="ProtNLM"/>
    </source>
</evidence>
<gene>
    <name evidence="1" type="ORF">FRX31_006785</name>
</gene>
<evidence type="ECO:0000313" key="2">
    <source>
        <dbReference type="Proteomes" id="UP000554482"/>
    </source>
</evidence>
<sequence>MIAVEKGLELATQMGLEKIMVQIDSMQVARILNELTTPTWRVENKESLWSKVMLAKYGKLLKLKETDSIPNWVSPIFRWLLKVKYIIDVGALWNVGDGRNIEVWTDHWLLVNNKPTPLNLIIHGPFPSSQKLSSVISRAGGWCPDFLNTLPSPVRHQIQMLHPRPGIKDILSWTKTKKGKFSVKSAY</sequence>
<proteinExistence type="predicted"/>
<dbReference type="AlphaFoldDB" id="A0A7J6X484"/>
<keyword evidence="2" id="KW-1185">Reference proteome</keyword>
<protein>
    <recommendedName>
        <fullName evidence="3">RNase H type-1 domain-containing protein</fullName>
    </recommendedName>
</protein>
<dbReference type="OrthoDB" id="1938246at2759"/>
<evidence type="ECO:0000313" key="1">
    <source>
        <dbReference type="EMBL" id="KAF5203628.1"/>
    </source>
</evidence>
<dbReference type="Proteomes" id="UP000554482">
    <property type="component" value="Unassembled WGS sequence"/>
</dbReference>
<accession>A0A7J6X484</accession>
<comment type="caution">
    <text evidence="1">The sequence shown here is derived from an EMBL/GenBank/DDBJ whole genome shotgun (WGS) entry which is preliminary data.</text>
</comment>
<dbReference type="EMBL" id="JABWDY010006508">
    <property type="protein sequence ID" value="KAF5203628.1"/>
    <property type="molecule type" value="Genomic_DNA"/>
</dbReference>
<organism evidence="1 2">
    <name type="scientific">Thalictrum thalictroides</name>
    <name type="common">Rue-anemone</name>
    <name type="synonym">Anemone thalictroides</name>
    <dbReference type="NCBI Taxonomy" id="46969"/>
    <lineage>
        <taxon>Eukaryota</taxon>
        <taxon>Viridiplantae</taxon>
        <taxon>Streptophyta</taxon>
        <taxon>Embryophyta</taxon>
        <taxon>Tracheophyta</taxon>
        <taxon>Spermatophyta</taxon>
        <taxon>Magnoliopsida</taxon>
        <taxon>Ranunculales</taxon>
        <taxon>Ranunculaceae</taxon>
        <taxon>Thalictroideae</taxon>
        <taxon>Thalictrum</taxon>
    </lineage>
</organism>
<reference evidence="1 2" key="1">
    <citation type="submission" date="2020-06" db="EMBL/GenBank/DDBJ databases">
        <title>Transcriptomic and genomic resources for Thalictrum thalictroides and T. hernandezii: Facilitating candidate gene discovery in an emerging model plant lineage.</title>
        <authorList>
            <person name="Arias T."/>
            <person name="Riano-Pachon D.M."/>
            <person name="Di Stilio V.S."/>
        </authorList>
    </citation>
    <scope>NUCLEOTIDE SEQUENCE [LARGE SCALE GENOMIC DNA]</scope>
    <source>
        <strain evidence="2">cv. WT478/WT964</strain>
        <tissue evidence="1">Leaves</tissue>
    </source>
</reference>
<name>A0A7J6X484_THATH</name>